<evidence type="ECO:0000313" key="2">
    <source>
        <dbReference type="EMBL" id="CAG6761619.1"/>
    </source>
</evidence>
<keyword evidence="1" id="KW-0472">Membrane</keyword>
<dbReference type="EMBL" id="HBUF01559452">
    <property type="protein sequence ID" value="CAG6761619.1"/>
    <property type="molecule type" value="Transcribed_RNA"/>
</dbReference>
<dbReference type="AlphaFoldDB" id="A0A8D9AA35"/>
<reference evidence="2" key="1">
    <citation type="submission" date="2021-05" db="EMBL/GenBank/DDBJ databases">
        <authorList>
            <person name="Alioto T."/>
            <person name="Alioto T."/>
            <person name="Gomez Garrido J."/>
        </authorList>
    </citation>
    <scope>NUCLEOTIDE SEQUENCE</scope>
</reference>
<name>A0A8D9AA35_9HEMI</name>
<evidence type="ECO:0000256" key="1">
    <source>
        <dbReference type="SAM" id="Phobius"/>
    </source>
</evidence>
<sequence>MKTWKTAKSSKKAKCRMMMMKMKIKRTMKTKPRNIIKTPILSLNKETKTIILNQQMRLVNQHQVLEQVIVCISILVRVIVNFKIIVRVSLVREAMRRRGRKNGMMDLTMILKKRNSAKLTLPVRRPRGPPSWPLQAADNAVMKIMMKMNSCVYEAHLPIELNLLDEP</sequence>
<keyword evidence="1" id="KW-1133">Transmembrane helix</keyword>
<keyword evidence="1" id="KW-0812">Transmembrane</keyword>
<proteinExistence type="predicted"/>
<organism evidence="2">
    <name type="scientific">Cacopsylla melanoneura</name>
    <dbReference type="NCBI Taxonomy" id="428564"/>
    <lineage>
        <taxon>Eukaryota</taxon>
        <taxon>Metazoa</taxon>
        <taxon>Ecdysozoa</taxon>
        <taxon>Arthropoda</taxon>
        <taxon>Hexapoda</taxon>
        <taxon>Insecta</taxon>
        <taxon>Pterygota</taxon>
        <taxon>Neoptera</taxon>
        <taxon>Paraneoptera</taxon>
        <taxon>Hemiptera</taxon>
        <taxon>Sternorrhyncha</taxon>
        <taxon>Psylloidea</taxon>
        <taxon>Psyllidae</taxon>
        <taxon>Psyllinae</taxon>
        <taxon>Cacopsylla</taxon>
    </lineage>
</organism>
<accession>A0A8D9AA35</accession>
<dbReference type="EMBL" id="HBUF01559453">
    <property type="protein sequence ID" value="CAG6761622.1"/>
    <property type="molecule type" value="Transcribed_RNA"/>
</dbReference>
<protein>
    <submittedName>
        <fullName evidence="2">Uncharacterized protein</fullName>
    </submittedName>
</protein>
<feature type="transmembrane region" description="Helical" evidence="1">
    <location>
        <begin position="67"/>
        <end position="90"/>
    </location>
</feature>